<keyword evidence="2" id="KW-1185">Reference proteome</keyword>
<proteinExistence type="predicted"/>
<evidence type="ECO:0000313" key="2">
    <source>
        <dbReference type="Proteomes" id="UP001054837"/>
    </source>
</evidence>
<reference evidence="1 2" key="1">
    <citation type="submission" date="2021-06" db="EMBL/GenBank/DDBJ databases">
        <title>Caerostris darwini draft genome.</title>
        <authorList>
            <person name="Kono N."/>
            <person name="Arakawa K."/>
        </authorList>
    </citation>
    <scope>NUCLEOTIDE SEQUENCE [LARGE SCALE GENOMIC DNA]</scope>
</reference>
<evidence type="ECO:0000313" key="1">
    <source>
        <dbReference type="EMBL" id="GIY68579.1"/>
    </source>
</evidence>
<dbReference type="Proteomes" id="UP001054837">
    <property type="component" value="Unassembled WGS sequence"/>
</dbReference>
<comment type="caution">
    <text evidence="1">The sequence shown here is derived from an EMBL/GenBank/DDBJ whole genome shotgun (WGS) entry which is preliminary data.</text>
</comment>
<protein>
    <submittedName>
        <fullName evidence="1">Uncharacterized protein</fullName>
    </submittedName>
</protein>
<dbReference type="EMBL" id="BPLQ01012889">
    <property type="protein sequence ID" value="GIY68579.1"/>
    <property type="molecule type" value="Genomic_DNA"/>
</dbReference>
<accession>A0AAV4VFB8</accession>
<dbReference type="AlphaFoldDB" id="A0AAV4VFB8"/>
<organism evidence="1 2">
    <name type="scientific">Caerostris darwini</name>
    <dbReference type="NCBI Taxonomy" id="1538125"/>
    <lineage>
        <taxon>Eukaryota</taxon>
        <taxon>Metazoa</taxon>
        <taxon>Ecdysozoa</taxon>
        <taxon>Arthropoda</taxon>
        <taxon>Chelicerata</taxon>
        <taxon>Arachnida</taxon>
        <taxon>Araneae</taxon>
        <taxon>Araneomorphae</taxon>
        <taxon>Entelegynae</taxon>
        <taxon>Araneoidea</taxon>
        <taxon>Araneidae</taxon>
        <taxon>Caerostris</taxon>
    </lineage>
</organism>
<name>A0AAV4VFB8_9ARAC</name>
<sequence>MGFKHTACVRYHHDSLAQKVESNHSDSHQLRIRSPRTRPLALIWATLEVYCLIKRETRAFGVCLTQHAMNTTMSPSPRRWNRPTLTLIRYGLEARTPDHWRSSERH</sequence>
<gene>
    <name evidence="1" type="ORF">CDAR_21651</name>
</gene>